<feature type="transmembrane region" description="Helical" evidence="1">
    <location>
        <begin position="59"/>
        <end position="81"/>
    </location>
</feature>
<dbReference type="Proteomes" id="UP001203579">
    <property type="component" value="Unassembled WGS sequence"/>
</dbReference>
<keyword evidence="1" id="KW-0472">Membrane</keyword>
<proteinExistence type="predicted"/>
<evidence type="ECO:0000313" key="2">
    <source>
        <dbReference type="EMBL" id="MCL8492727.1"/>
    </source>
</evidence>
<protein>
    <submittedName>
        <fullName evidence="2">Transcriptional regulator</fullName>
    </submittedName>
</protein>
<comment type="caution">
    <text evidence="2">The sequence shown here is derived from an EMBL/GenBank/DDBJ whole genome shotgun (WGS) entry which is preliminary data.</text>
</comment>
<feature type="transmembrane region" description="Helical" evidence="1">
    <location>
        <begin position="93"/>
        <end position="113"/>
    </location>
</feature>
<gene>
    <name evidence="2" type="ORF">M5J06_01040</name>
</gene>
<evidence type="ECO:0000313" key="3">
    <source>
        <dbReference type="Proteomes" id="UP001203579"/>
    </source>
</evidence>
<accession>A0ABT0T6P6</accession>
<organism evidence="2 3">
    <name type="scientific">Corynebacterium intestinale</name>
    <dbReference type="NCBI Taxonomy" id="2943492"/>
    <lineage>
        <taxon>Bacteria</taxon>
        <taxon>Bacillati</taxon>
        <taxon>Actinomycetota</taxon>
        <taxon>Actinomycetes</taxon>
        <taxon>Mycobacteriales</taxon>
        <taxon>Corynebacteriaceae</taxon>
        <taxon>Corynebacterium</taxon>
    </lineage>
</organism>
<name>A0ABT0T6P6_9CORY</name>
<dbReference type="RefSeq" id="WP_250223747.1">
    <property type="nucleotide sequence ID" value="NZ_JAMFTR010000001.1"/>
</dbReference>
<reference evidence="2 3" key="1">
    <citation type="submission" date="2022-05" db="EMBL/GenBank/DDBJ databases">
        <title>Corynebacterium sp. B5-R-101 sp. nov., isolated from human feces.</title>
        <authorList>
            <person name="Shamsuzzaman M."/>
            <person name="Dahal R.H."/>
        </authorList>
    </citation>
    <scope>NUCLEOTIDE SEQUENCE [LARGE SCALE GENOMIC DNA]</scope>
    <source>
        <strain evidence="2 3">B5-R-101</strain>
    </source>
</reference>
<keyword evidence="1" id="KW-0812">Transmembrane</keyword>
<feature type="transmembrane region" description="Helical" evidence="1">
    <location>
        <begin position="32"/>
        <end position="53"/>
    </location>
</feature>
<evidence type="ECO:0000256" key="1">
    <source>
        <dbReference type="SAM" id="Phobius"/>
    </source>
</evidence>
<sequence>MNNMINALANYTLNEIERASRDEFERETFYKAYAISATPKLFLEFVAAAILAWVLPGQMSMLCFLAIAPSIIGNLFGTAWLRKRVATPLVGRNWSAMAVYLIPAIAMFAGIAYNAYAPADGHNPTAYLAGTAVGAIAVLILAPFIRRHQHRRDQARLDAKLDD</sequence>
<keyword evidence="3" id="KW-1185">Reference proteome</keyword>
<feature type="transmembrane region" description="Helical" evidence="1">
    <location>
        <begin position="125"/>
        <end position="145"/>
    </location>
</feature>
<dbReference type="EMBL" id="JAMKFF010000001">
    <property type="protein sequence ID" value="MCL8492727.1"/>
    <property type="molecule type" value="Genomic_DNA"/>
</dbReference>
<keyword evidence="1" id="KW-1133">Transmembrane helix</keyword>